<evidence type="ECO:0000256" key="2">
    <source>
        <dbReference type="SAM" id="SignalP"/>
    </source>
</evidence>
<feature type="region of interest" description="Disordered" evidence="1">
    <location>
        <begin position="26"/>
        <end position="92"/>
    </location>
</feature>
<proteinExistence type="predicted"/>
<feature type="signal peptide" evidence="2">
    <location>
        <begin position="1"/>
        <end position="18"/>
    </location>
</feature>
<reference evidence="4 5" key="1">
    <citation type="submission" date="2014-02" db="EMBL/GenBank/DDBJ databases">
        <title>The small core and large imbalanced accessory genome model reveals a collaborative survival strategy of Sorangium cellulosum strains in nature.</title>
        <authorList>
            <person name="Han K."/>
            <person name="Peng R."/>
            <person name="Blom J."/>
            <person name="Li Y.-Z."/>
        </authorList>
    </citation>
    <scope>NUCLEOTIDE SEQUENCE [LARGE SCALE GENOMIC DNA]</scope>
    <source>
        <strain evidence="4 5">So0011-07</strain>
    </source>
</reference>
<feature type="chain" id="PRO_5007568450" evidence="2">
    <location>
        <begin position="19"/>
        <end position="415"/>
    </location>
</feature>
<evidence type="ECO:0000259" key="3">
    <source>
        <dbReference type="PROSITE" id="PS50234"/>
    </source>
</evidence>
<dbReference type="PROSITE" id="PS51257">
    <property type="entry name" value="PROKAR_LIPOPROTEIN"/>
    <property type="match status" value="1"/>
</dbReference>
<evidence type="ECO:0000313" key="5">
    <source>
        <dbReference type="Proteomes" id="UP000075635"/>
    </source>
</evidence>
<name>A0A150RXI0_SORCE</name>
<sequence length="415" mass="41918">MRLATMAIALSMVAAVGAACGGGSGIEDGESSQTSSGAGNSSDNGNGSSSSASNGSGGGDNGFGEGGGLDLGGNSSAGNTGSGASTGAGDACATKTSEAGFQQVYLAFAFDVSASMGANDVEWRSKALKWDPVVAATKQFFVDPASEGFKASLTFFPGAGGRRQMCLRDTYTTPDVPMTVLPSPAFGEAIDAVTPPDDNSWRIGTPTAYVMQGTVDFIQAERQLNPGKYAIVLVTDGYPEQCGGGADSIDVVAESVTEALASDISTFVIGVDSPQVEGAPPSLANLHQLAEAGGTGEAFMLDTGNAAATSAAFTAAIEEIRGAAVSCTIPIPPAPDGRSFDKQKVNVTYTSATTSVPTTLGYDQSCATEGAWRYDDPANPTAIVLCDGTCASVQAQFEVSLGVDFTCEDVIEVPL</sequence>
<evidence type="ECO:0000256" key="1">
    <source>
        <dbReference type="SAM" id="MobiDB-lite"/>
    </source>
</evidence>
<dbReference type="InterPro" id="IPR036465">
    <property type="entry name" value="vWFA_dom_sf"/>
</dbReference>
<feature type="compositionally biased region" description="Gly residues" evidence="1">
    <location>
        <begin position="55"/>
        <end position="71"/>
    </location>
</feature>
<keyword evidence="2" id="KW-0732">Signal</keyword>
<dbReference type="SUPFAM" id="SSF53300">
    <property type="entry name" value="vWA-like"/>
    <property type="match status" value="1"/>
</dbReference>
<comment type="caution">
    <text evidence="4">The sequence shown here is derived from an EMBL/GenBank/DDBJ whole genome shotgun (WGS) entry which is preliminary data.</text>
</comment>
<organism evidence="4 5">
    <name type="scientific">Sorangium cellulosum</name>
    <name type="common">Polyangium cellulosum</name>
    <dbReference type="NCBI Taxonomy" id="56"/>
    <lineage>
        <taxon>Bacteria</taxon>
        <taxon>Pseudomonadati</taxon>
        <taxon>Myxococcota</taxon>
        <taxon>Polyangia</taxon>
        <taxon>Polyangiales</taxon>
        <taxon>Polyangiaceae</taxon>
        <taxon>Sorangium</taxon>
    </lineage>
</organism>
<dbReference type="Proteomes" id="UP000075635">
    <property type="component" value="Unassembled WGS sequence"/>
</dbReference>
<dbReference type="EMBL" id="JEMB01001820">
    <property type="protein sequence ID" value="KYF84944.1"/>
    <property type="molecule type" value="Genomic_DNA"/>
</dbReference>
<evidence type="ECO:0000313" key="4">
    <source>
        <dbReference type="EMBL" id="KYF84944.1"/>
    </source>
</evidence>
<feature type="compositionally biased region" description="Low complexity" evidence="1">
    <location>
        <begin position="31"/>
        <end position="54"/>
    </location>
</feature>
<feature type="domain" description="VWFA" evidence="3">
    <location>
        <begin position="105"/>
        <end position="320"/>
    </location>
</feature>
<dbReference type="AlphaFoldDB" id="A0A150RXI0"/>
<accession>A0A150RXI0</accession>
<dbReference type="InterPro" id="IPR002035">
    <property type="entry name" value="VWF_A"/>
</dbReference>
<dbReference type="Gene3D" id="3.40.50.410">
    <property type="entry name" value="von Willebrand factor, type A domain"/>
    <property type="match status" value="1"/>
</dbReference>
<dbReference type="CDD" id="cd00198">
    <property type="entry name" value="vWFA"/>
    <property type="match status" value="1"/>
</dbReference>
<protein>
    <submittedName>
        <fullName evidence="4">Cell wall anchor domain-containing protein</fullName>
    </submittedName>
</protein>
<dbReference type="PROSITE" id="PS50234">
    <property type="entry name" value="VWFA"/>
    <property type="match status" value="1"/>
</dbReference>
<gene>
    <name evidence="4" type="ORF">BE17_38425</name>
</gene>